<dbReference type="PANTHER" id="PTHR24421:SF55">
    <property type="entry name" value="SENSOR HISTIDINE KINASE YDFH"/>
    <property type="match status" value="1"/>
</dbReference>
<evidence type="ECO:0000313" key="9">
    <source>
        <dbReference type="Proteomes" id="UP001365405"/>
    </source>
</evidence>
<proteinExistence type="predicted"/>
<keyword evidence="2" id="KW-0418">Kinase</keyword>
<feature type="chain" id="PRO_5046276852" evidence="6">
    <location>
        <begin position="19"/>
        <end position="620"/>
    </location>
</feature>
<evidence type="ECO:0000259" key="7">
    <source>
        <dbReference type="PROSITE" id="PS50109"/>
    </source>
</evidence>
<evidence type="ECO:0000256" key="6">
    <source>
        <dbReference type="SAM" id="SignalP"/>
    </source>
</evidence>
<dbReference type="Pfam" id="PF02518">
    <property type="entry name" value="HATPase_c"/>
    <property type="match status" value="1"/>
</dbReference>
<feature type="transmembrane region" description="Helical" evidence="5">
    <location>
        <begin position="247"/>
        <end position="265"/>
    </location>
</feature>
<keyword evidence="8" id="KW-0547">Nucleotide-binding</keyword>
<evidence type="ECO:0000256" key="1">
    <source>
        <dbReference type="ARBA" id="ARBA00022679"/>
    </source>
</evidence>
<feature type="transmembrane region" description="Helical" evidence="5">
    <location>
        <begin position="300"/>
        <end position="321"/>
    </location>
</feature>
<feature type="domain" description="Histidine kinase" evidence="7">
    <location>
        <begin position="527"/>
        <end position="615"/>
    </location>
</feature>
<keyword evidence="5" id="KW-0812">Transmembrane</keyword>
<feature type="transmembrane region" description="Helical" evidence="5">
    <location>
        <begin position="333"/>
        <end position="355"/>
    </location>
</feature>
<dbReference type="EMBL" id="JBBUTH010000002">
    <property type="protein sequence ID" value="MEK8049639.1"/>
    <property type="molecule type" value="Genomic_DNA"/>
</dbReference>
<feature type="coiled-coil region" evidence="4">
    <location>
        <begin position="388"/>
        <end position="422"/>
    </location>
</feature>
<keyword evidence="1" id="KW-0808">Transferase</keyword>
<keyword evidence="4" id="KW-0175">Coiled coil</keyword>
<dbReference type="InterPro" id="IPR050482">
    <property type="entry name" value="Sensor_HK_TwoCompSys"/>
</dbReference>
<dbReference type="PROSITE" id="PS50109">
    <property type="entry name" value="HIS_KIN"/>
    <property type="match status" value="1"/>
</dbReference>
<dbReference type="SMART" id="SM00387">
    <property type="entry name" value="HATPase_c"/>
    <property type="match status" value="1"/>
</dbReference>
<organism evidence="8 9">
    <name type="scientific">Pseudaquabacterium inlustre</name>
    <dbReference type="NCBI Taxonomy" id="2984192"/>
    <lineage>
        <taxon>Bacteria</taxon>
        <taxon>Pseudomonadati</taxon>
        <taxon>Pseudomonadota</taxon>
        <taxon>Betaproteobacteria</taxon>
        <taxon>Burkholderiales</taxon>
        <taxon>Sphaerotilaceae</taxon>
        <taxon>Pseudaquabacterium</taxon>
    </lineage>
</organism>
<evidence type="ECO:0000313" key="8">
    <source>
        <dbReference type="EMBL" id="MEK8049639.1"/>
    </source>
</evidence>
<comment type="caution">
    <text evidence="8">The sequence shown here is derived from an EMBL/GenBank/DDBJ whole genome shotgun (WGS) entry which is preliminary data.</text>
</comment>
<keyword evidence="5" id="KW-0472">Membrane</keyword>
<accession>A0ABU9CFZ3</accession>
<feature type="signal peptide" evidence="6">
    <location>
        <begin position="1"/>
        <end position="18"/>
    </location>
</feature>
<keyword evidence="5" id="KW-1133">Transmembrane helix</keyword>
<protein>
    <submittedName>
        <fullName evidence="8">ATP-binding protein</fullName>
    </submittedName>
</protein>
<evidence type="ECO:0000256" key="4">
    <source>
        <dbReference type="SAM" id="Coils"/>
    </source>
</evidence>
<dbReference type="InterPro" id="IPR005467">
    <property type="entry name" value="His_kinase_dom"/>
</dbReference>
<dbReference type="PANTHER" id="PTHR24421">
    <property type="entry name" value="NITRATE/NITRITE SENSOR PROTEIN NARX-RELATED"/>
    <property type="match status" value="1"/>
</dbReference>
<evidence type="ECO:0000256" key="5">
    <source>
        <dbReference type="SAM" id="Phobius"/>
    </source>
</evidence>
<name>A0ABU9CFZ3_9BURK</name>
<keyword evidence="3" id="KW-0902">Two-component regulatory system</keyword>
<dbReference type="RefSeq" id="WP_341409319.1">
    <property type="nucleotide sequence ID" value="NZ_JBBUTH010000002.1"/>
</dbReference>
<keyword evidence="8" id="KW-0067">ATP-binding</keyword>
<reference evidence="8 9" key="1">
    <citation type="submission" date="2024-04" db="EMBL/GenBank/DDBJ databases">
        <title>Novel species of the genus Ideonella isolated from streams.</title>
        <authorList>
            <person name="Lu H."/>
        </authorList>
    </citation>
    <scope>NUCLEOTIDE SEQUENCE [LARGE SCALE GENOMIC DNA]</scope>
    <source>
        <strain evidence="8 9">DXS22W</strain>
    </source>
</reference>
<dbReference type="GO" id="GO:0005524">
    <property type="term" value="F:ATP binding"/>
    <property type="evidence" value="ECO:0007669"/>
    <property type="project" value="UniProtKB-KW"/>
</dbReference>
<keyword evidence="6" id="KW-0732">Signal</keyword>
<feature type="transmembrane region" description="Helical" evidence="5">
    <location>
        <begin position="272"/>
        <end position="294"/>
    </location>
</feature>
<dbReference type="InterPro" id="IPR036890">
    <property type="entry name" value="HATPase_C_sf"/>
</dbReference>
<feature type="transmembrane region" description="Helical" evidence="5">
    <location>
        <begin position="216"/>
        <end position="235"/>
    </location>
</feature>
<keyword evidence="9" id="KW-1185">Reference proteome</keyword>
<dbReference type="InterPro" id="IPR003594">
    <property type="entry name" value="HATPase_dom"/>
</dbReference>
<sequence length="620" mass="67835">MLLVLLWLCVAGLGAAQAEVLVLRQALAAPGAGVQPPDWSAAKTVVLPDDWAEHPTGALGERWYRLGFDGAQLRQLMPDQAPGGGALHALYVERACSVLQVRVNGHLVHDGGRFSEPVSRHCHHPQLVAVPDALLLPGQNSVELRVKGYDLPLVSSRQRVGGLSVVEFGSHAVLAGHHARRALFAVRLPEVMSGTLLLMGGLMFVMGWFNRAQSYLAYFGALMVGWAVLLARLWASDLPFSNRLAELGLAALMGFITWASVQFLLRYVNRRLGWVNVALPLQLLLMCGTLLIAGPQNLHWVSGLWFVLLAMQVLAAAIYYLARAQQHRSRQLWPMAGLLVVVGVAVLVQATTILAQLDSRIGYVAELVPPLAFIAMGLRLVQQFGRAFQSSEQSRAELEVRIREATAQIERNFSQLAELKVEQVTDRERKRIAADLHDDLGAKLLTIVHTSESDRIATLAREALEEMRLSVRGLTGKPVRLSDAFGDWRAEVMSRLTQSGIQGEWSAPHDDETPQTLSSRAYVQTTRILREAVSNIIKHSGASQCSVRCSIADGDFQLIIQDNGQGIPVELDGRLDKGHGMASMKGRAKQLQGQCLVESSPGYGTVIRLTLPLDRHLTSA</sequence>
<dbReference type="Gene3D" id="3.30.565.10">
    <property type="entry name" value="Histidine kinase-like ATPase, C-terminal domain"/>
    <property type="match status" value="1"/>
</dbReference>
<evidence type="ECO:0000256" key="2">
    <source>
        <dbReference type="ARBA" id="ARBA00022777"/>
    </source>
</evidence>
<dbReference type="SUPFAM" id="SSF55874">
    <property type="entry name" value="ATPase domain of HSP90 chaperone/DNA topoisomerase II/histidine kinase"/>
    <property type="match status" value="1"/>
</dbReference>
<feature type="transmembrane region" description="Helical" evidence="5">
    <location>
        <begin position="191"/>
        <end position="209"/>
    </location>
</feature>
<dbReference type="CDD" id="cd16917">
    <property type="entry name" value="HATPase_UhpB-NarQ-NarX-like"/>
    <property type="match status" value="1"/>
</dbReference>
<evidence type="ECO:0000256" key="3">
    <source>
        <dbReference type="ARBA" id="ARBA00023012"/>
    </source>
</evidence>
<gene>
    <name evidence="8" type="ORF">AACH10_05255</name>
</gene>
<dbReference type="Proteomes" id="UP001365405">
    <property type="component" value="Unassembled WGS sequence"/>
</dbReference>